<comment type="pathway">
    <text evidence="2">Nitrogen metabolism; urea cycle; L-ornithine and urea from L-arginine: step 1/1.</text>
</comment>
<dbReference type="PANTHER" id="PTHR43782:SF3">
    <property type="entry name" value="ARGINASE"/>
    <property type="match status" value="1"/>
</dbReference>
<dbReference type="RefSeq" id="WP_063204713.1">
    <property type="nucleotide sequence ID" value="NZ_LUKD01000001.1"/>
</dbReference>
<reference evidence="12 13" key="1">
    <citation type="submission" date="2016-03" db="EMBL/GenBank/DDBJ databases">
        <authorList>
            <person name="Ploux O."/>
        </authorList>
    </citation>
    <scope>NUCLEOTIDE SEQUENCE [LARGE SCALE GENOMIC DNA]</scope>
    <source>
        <strain evidence="12 13">EC13</strain>
    </source>
</reference>
<evidence type="ECO:0000256" key="7">
    <source>
        <dbReference type="ARBA" id="ARBA00022801"/>
    </source>
</evidence>
<dbReference type="EC" id="3.5.3.1" evidence="3"/>
<keyword evidence="8" id="KW-0464">Manganese</keyword>
<dbReference type="Proteomes" id="UP000075799">
    <property type="component" value="Unassembled WGS sequence"/>
</dbReference>
<comment type="similarity">
    <text evidence="10 11">Belongs to the arginase family.</text>
</comment>
<organism evidence="12 13">
    <name type="scientific">Bdellovibrio bacteriovorus</name>
    <dbReference type="NCBI Taxonomy" id="959"/>
    <lineage>
        <taxon>Bacteria</taxon>
        <taxon>Pseudomonadati</taxon>
        <taxon>Bdellovibrionota</taxon>
        <taxon>Bdellovibrionia</taxon>
        <taxon>Bdellovibrionales</taxon>
        <taxon>Pseudobdellovibrionaceae</taxon>
        <taxon>Bdellovibrio</taxon>
    </lineage>
</organism>
<keyword evidence="5" id="KW-0056">Arginine metabolism</keyword>
<dbReference type="PRINTS" id="PR00116">
    <property type="entry name" value="ARGINASE"/>
</dbReference>
<accession>A0A162GFB5</accession>
<dbReference type="GO" id="GO:0030145">
    <property type="term" value="F:manganese ion binding"/>
    <property type="evidence" value="ECO:0007669"/>
    <property type="project" value="TreeGrafter"/>
</dbReference>
<dbReference type="GO" id="GO:0005829">
    <property type="term" value="C:cytosol"/>
    <property type="evidence" value="ECO:0007669"/>
    <property type="project" value="TreeGrafter"/>
</dbReference>
<gene>
    <name evidence="12" type="ORF">AZI87_01690</name>
</gene>
<comment type="caution">
    <text evidence="12">The sequence shown here is derived from an EMBL/GenBank/DDBJ whole genome shotgun (WGS) entry which is preliminary data.</text>
</comment>
<dbReference type="PROSITE" id="PS01053">
    <property type="entry name" value="ARGINASE_1"/>
    <property type="match status" value="1"/>
</dbReference>
<dbReference type="InterPro" id="IPR006035">
    <property type="entry name" value="Ureohydrolase"/>
</dbReference>
<dbReference type="PROSITE" id="PS51409">
    <property type="entry name" value="ARGINASE_2"/>
    <property type="match status" value="1"/>
</dbReference>
<dbReference type="Pfam" id="PF00491">
    <property type="entry name" value="Arginase"/>
    <property type="match status" value="1"/>
</dbReference>
<evidence type="ECO:0000256" key="9">
    <source>
        <dbReference type="ARBA" id="ARBA00047391"/>
    </source>
</evidence>
<evidence type="ECO:0000256" key="8">
    <source>
        <dbReference type="ARBA" id="ARBA00023211"/>
    </source>
</evidence>
<dbReference type="InterPro" id="IPR023696">
    <property type="entry name" value="Ureohydrolase_dom_sf"/>
</dbReference>
<dbReference type="Gene3D" id="3.40.800.10">
    <property type="entry name" value="Ureohydrolase domain"/>
    <property type="match status" value="1"/>
</dbReference>
<dbReference type="AlphaFoldDB" id="A0A162GFB5"/>
<evidence type="ECO:0000313" key="12">
    <source>
        <dbReference type="EMBL" id="KYG68009.1"/>
    </source>
</evidence>
<dbReference type="InterPro" id="IPR020855">
    <property type="entry name" value="Ureohydrolase_Mn_BS"/>
</dbReference>
<dbReference type="CDD" id="cd09989">
    <property type="entry name" value="Arginase"/>
    <property type="match status" value="1"/>
</dbReference>
<evidence type="ECO:0000256" key="3">
    <source>
        <dbReference type="ARBA" id="ARBA00012168"/>
    </source>
</evidence>
<dbReference type="EMBL" id="LUKD01000001">
    <property type="protein sequence ID" value="KYG68009.1"/>
    <property type="molecule type" value="Genomic_DNA"/>
</dbReference>
<protein>
    <recommendedName>
        <fullName evidence="4">Arginase</fullName>
        <ecNumber evidence="3">3.5.3.1</ecNumber>
    </recommendedName>
</protein>
<keyword evidence="6" id="KW-0479">Metal-binding</keyword>
<dbReference type="UniPathway" id="UPA00158">
    <property type="reaction ID" value="UER00270"/>
</dbReference>
<evidence type="ECO:0000313" key="13">
    <source>
        <dbReference type="Proteomes" id="UP000075799"/>
    </source>
</evidence>
<sequence>MKEINFLGLGFEVGQEQNGLKSSHEYFRQYFPFLKKQGFNLVDCGEVLCPEPFGIKLRSADEISAFNWLPYKEAYARIQYLLKQPEVLLNWGGDHSVALATVGAFAFQNPEGYVVWVDAHTDVNLPEYSLSGNLHGMPLSILLNVQGVASSHFPWIQNSLRADRLIYVGVRDLDPFEKEIVRELGITAFTASDVRTQGMSAVSRKVLSKVQGKPLHVSFDIDSLSPEVAPSTGVPVSSGLTLDEVMTLGRTLSQHSSLRSVDVVEVNPFLGSADDVFKTYFAALQFLTSLFHQGEIYDGIGRSIKADYTASLESSP</sequence>
<dbReference type="GO" id="GO:0006525">
    <property type="term" value="P:arginine metabolic process"/>
    <property type="evidence" value="ECO:0007669"/>
    <property type="project" value="UniProtKB-KW"/>
</dbReference>
<evidence type="ECO:0000256" key="10">
    <source>
        <dbReference type="PROSITE-ProRule" id="PRU00742"/>
    </source>
</evidence>
<evidence type="ECO:0000256" key="2">
    <source>
        <dbReference type="ARBA" id="ARBA00005098"/>
    </source>
</evidence>
<dbReference type="SUPFAM" id="SSF52768">
    <property type="entry name" value="Arginase/deacetylase"/>
    <property type="match status" value="1"/>
</dbReference>
<dbReference type="OrthoDB" id="9789727at2"/>
<dbReference type="InterPro" id="IPR014033">
    <property type="entry name" value="Arginase"/>
</dbReference>
<proteinExistence type="inferred from homology"/>
<comment type="catalytic activity">
    <reaction evidence="9">
        <text>L-arginine + H2O = urea + L-ornithine</text>
        <dbReference type="Rhea" id="RHEA:20569"/>
        <dbReference type="ChEBI" id="CHEBI:15377"/>
        <dbReference type="ChEBI" id="CHEBI:16199"/>
        <dbReference type="ChEBI" id="CHEBI:32682"/>
        <dbReference type="ChEBI" id="CHEBI:46911"/>
        <dbReference type="EC" id="3.5.3.1"/>
    </reaction>
</comment>
<dbReference type="GO" id="GO:0000050">
    <property type="term" value="P:urea cycle"/>
    <property type="evidence" value="ECO:0007669"/>
    <property type="project" value="UniProtKB-UniPathway"/>
</dbReference>
<dbReference type="GO" id="GO:0004053">
    <property type="term" value="F:arginase activity"/>
    <property type="evidence" value="ECO:0007669"/>
    <property type="project" value="UniProtKB-EC"/>
</dbReference>
<evidence type="ECO:0000256" key="1">
    <source>
        <dbReference type="ARBA" id="ARBA00001936"/>
    </source>
</evidence>
<name>A0A162GFB5_BDEBC</name>
<evidence type="ECO:0000256" key="6">
    <source>
        <dbReference type="ARBA" id="ARBA00022723"/>
    </source>
</evidence>
<evidence type="ECO:0000256" key="5">
    <source>
        <dbReference type="ARBA" id="ARBA00022503"/>
    </source>
</evidence>
<comment type="cofactor">
    <cofactor evidence="1">
        <name>Mn(2+)</name>
        <dbReference type="ChEBI" id="CHEBI:29035"/>
    </cofactor>
</comment>
<dbReference type="PANTHER" id="PTHR43782">
    <property type="entry name" value="ARGINASE"/>
    <property type="match status" value="1"/>
</dbReference>
<evidence type="ECO:0000256" key="4">
    <source>
        <dbReference type="ARBA" id="ARBA00018123"/>
    </source>
</evidence>
<evidence type="ECO:0000256" key="11">
    <source>
        <dbReference type="RuleBase" id="RU003684"/>
    </source>
</evidence>
<keyword evidence="7 11" id="KW-0378">Hydrolase</keyword>